<feature type="chain" id="PRO_5028963489" evidence="7">
    <location>
        <begin position="23"/>
        <end position="268"/>
    </location>
</feature>
<dbReference type="Pfam" id="PF03180">
    <property type="entry name" value="Lipoprotein_9"/>
    <property type="match status" value="1"/>
</dbReference>
<evidence type="ECO:0000313" key="9">
    <source>
        <dbReference type="Proteomes" id="UP000515240"/>
    </source>
</evidence>
<keyword evidence="9" id="KW-1185">Reference proteome</keyword>
<keyword evidence="6" id="KW-0449">Lipoprotein</keyword>
<name>A0A7G5EDP4_9BURK</name>
<evidence type="ECO:0000256" key="4">
    <source>
        <dbReference type="ARBA" id="ARBA00023136"/>
    </source>
</evidence>
<dbReference type="EMBL" id="CP058554">
    <property type="protein sequence ID" value="QMV72119.1"/>
    <property type="molecule type" value="Genomic_DNA"/>
</dbReference>
<dbReference type="InterPro" id="IPR004872">
    <property type="entry name" value="Lipoprotein_NlpA"/>
</dbReference>
<protein>
    <submittedName>
        <fullName evidence="8">MetQ/NlpA family ABC transporter substrate-binding protein</fullName>
    </submittedName>
</protein>
<evidence type="ECO:0000256" key="7">
    <source>
        <dbReference type="SAM" id="SignalP"/>
    </source>
</evidence>
<evidence type="ECO:0000256" key="3">
    <source>
        <dbReference type="ARBA" id="ARBA00022729"/>
    </source>
</evidence>
<evidence type="ECO:0000256" key="5">
    <source>
        <dbReference type="ARBA" id="ARBA00023139"/>
    </source>
</evidence>
<evidence type="ECO:0000256" key="2">
    <source>
        <dbReference type="ARBA" id="ARBA00008973"/>
    </source>
</evidence>
<feature type="signal peptide" evidence="7">
    <location>
        <begin position="1"/>
        <end position="22"/>
    </location>
</feature>
<dbReference type="PANTHER" id="PTHR30429:SF1">
    <property type="entry name" value="D-METHIONINE-BINDING LIPOPROTEIN METQ-RELATED"/>
    <property type="match status" value="1"/>
</dbReference>
<keyword evidence="4" id="KW-0472">Membrane</keyword>
<keyword evidence="3 7" id="KW-0732">Signal</keyword>
<dbReference type="PANTHER" id="PTHR30429">
    <property type="entry name" value="D-METHIONINE-BINDING LIPOPROTEIN METQ"/>
    <property type="match status" value="1"/>
</dbReference>
<comment type="similarity">
    <text evidence="2">Belongs to the NlpA lipoprotein family.</text>
</comment>
<keyword evidence="5" id="KW-0564">Palmitate</keyword>
<dbReference type="GO" id="GO:0016020">
    <property type="term" value="C:membrane"/>
    <property type="evidence" value="ECO:0007669"/>
    <property type="project" value="UniProtKB-SubCell"/>
</dbReference>
<reference evidence="8 9" key="1">
    <citation type="journal article" date="2020" name="G3 (Bethesda)">
        <title>CeMbio - The Caenorhabditis elegans Microbiome Resource.</title>
        <authorList>
            <person name="Dirksen P."/>
            <person name="Assie A."/>
            <person name="Zimmermann J."/>
            <person name="Zhang F."/>
            <person name="Tietje A.M."/>
            <person name="Marsh S.A."/>
            <person name="Felix M.A."/>
            <person name="Shapira M."/>
            <person name="Kaleta C."/>
            <person name="Schulenburg H."/>
            <person name="Samuel B."/>
        </authorList>
    </citation>
    <scope>NUCLEOTIDE SEQUENCE [LARGE SCALE GENOMIC DNA]</scope>
    <source>
        <strain evidence="8 9">BIGb0172</strain>
    </source>
</reference>
<evidence type="ECO:0000256" key="1">
    <source>
        <dbReference type="ARBA" id="ARBA00004635"/>
    </source>
</evidence>
<organism evidence="8 9">
    <name type="scientific">Comamonas piscis</name>
    <dbReference type="NCBI Taxonomy" id="1562974"/>
    <lineage>
        <taxon>Bacteria</taxon>
        <taxon>Pseudomonadati</taxon>
        <taxon>Pseudomonadota</taxon>
        <taxon>Betaproteobacteria</taxon>
        <taxon>Burkholderiales</taxon>
        <taxon>Comamonadaceae</taxon>
        <taxon>Comamonas</taxon>
    </lineage>
</organism>
<dbReference type="AlphaFoldDB" id="A0A7G5EDP4"/>
<proteinExistence type="inferred from homology"/>
<dbReference type="Gene3D" id="3.40.190.10">
    <property type="entry name" value="Periplasmic binding protein-like II"/>
    <property type="match status" value="2"/>
</dbReference>
<dbReference type="Proteomes" id="UP000515240">
    <property type="component" value="Chromosome"/>
</dbReference>
<evidence type="ECO:0000256" key="6">
    <source>
        <dbReference type="ARBA" id="ARBA00023288"/>
    </source>
</evidence>
<dbReference type="RefSeq" id="WP_182326543.1">
    <property type="nucleotide sequence ID" value="NZ_CP058554.1"/>
</dbReference>
<dbReference type="SUPFAM" id="SSF53850">
    <property type="entry name" value="Periplasmic binding protein-like II"/>
    <property type="match status" value="1"/>
</dbReference>
<dbReference type="KEGG" id="cpis:HS961_04315"/>
<accession>A0A7G5EDP4</accession>
<comment type="subcellular location">
    <subcellularLocation>
        <location evidence="1">Membrane</location>
        <topology evidence="1">Lipid-anchor</topology>
    </subcellularLocation>
</comment>
<sequence>MKLFPSLTALLLSFATLGTAQAQPLRIGVTPGSLADSAQIAAREAKAQGLEVQIVEFTDWTLPNTALVNGDLDLNYYQHQAFLDTFNRENRQDLRAVAVGSRGNIGIFSKRYKSLDSLPTGASVALANDTSNQARAIATLRDAGLVTLRANAPQLAQIDDIASNPKKLKFIEVAGPQLARALDDADITVVSLGGLLQAGQLETARQGLYYSVGSDAFWAIHFVTRADNVKDARVRKFIDIYQQSPAVRQQIHATYANESRFYSLPWLK</sequence>
<gene>
    <name evidence="8" type="ORF">HS961_04315</name>
</gene>
<evidence type="ECO:0000313" key="8">
    <source>
        <dbReference type="EMBL" id="QMV72119.1"/>
    </source>
</evidence>